<reference evidence="3" key="1">
    <citation type="submission" date="2022-08" db="EMBL/GenBank/DDBJ databases">
        <title>Genomic Encyclopedia of Type Strains, Phase V (KMG-V): Genome sequencing to study the core and pangenomes of soil and plant-associated prokaryotes.</title>
        <authorList>
            <person name="Whitman W."/>
        </authorList>
    </citation>
    <scope>NUCLEOTIDE SEQUENCE</scope>
    <source>
        <strain evidence="3">SP3002</strain>
    </source>
</reference>
<gene>
    <name evidence="3" type="ORF">GGP99_001943</name>
</gene>
<dbReference type="InterPro" id="IPR002525">
    <property type="entry name" value="Transp_IS110-like_N"/>
</dbReference>
<dbReference type="InterPro" id="IPR047650">
    <property type="entry name" value="Transpos_IS110"/>
</dbReference>
<dbReference type="AlphaFoldDB" id="A0AAW5P7D9"/>
<evidence type="ECO:0000313" key="4">
    <source>
        <dbReference type="Proteomes" id="UP001155110"/>
    </source>
</evidence>
<dbReference type="GO" id="GO:0004803">
    <property type="term" value="F:transposase activity"/>
    <property type="evidence" value="ECO:0007669"/>
    <property type="project" value="InterPro"/>
</dbReference>
<protein>
    <submittedName>
        <fullName evidence="3">Transposase</fullName>
    </submittedName>
</protein>
<dbReference type="GO" id="GO:0006313">
    <property type="term" value="P:DNA transposition"/>
    <property type="evidence" value="ECO:0007669"/>
    <property type="project" value="InterPro"/>
</dbReference>
<evidence type="ECO:0000313" key="3">
    <source>
        <dbReference type="EMBL" id="MCS4157976.1"/>
    </source>
</evidence>
<dbReference type="Pfam" id="PF01548">
    <property type="entry name" value="DEDD_Tnp_IS110"/>
    <property type="match status" value="1"/>
</dbReference>
<proteinExistence type="predicted"/>
<dbReference type="PANTHER" id="PTHR33055">
    <property type="entry name" value="TRANSPOSASE FOR INSERTION SEQUENCE ELEMENT IS1111A"/>
    <property type="match status" value="1"/>
</dbReference>
<organism evidence="3 4">
    <name type="scientific">Salinibacter ruber</name>
    <dbReference type="NCBI Taxonomy" id="146919"/>
    <lineage>
        <taxon>Bacteria</taxon>
        <taxon>Pseudomonadati</taxon>
        <taxon>Rhodothermota</taxon>
        <taxon>Rhodothermia</taxon>
        <taxon>Rhodothermales</taxon>
        <taxon>Salinibacteraceae</taxon>
        <taxon>Salinibacter</taxon>
    </lineage>
</organism>
<accession>A0AAW5P7D9</accession>
<feature type="domain" description="Transposase IS110-like N-terminal" evidence="2">
    <location>
        <begin position="17"/>
        <end position="159"/>
    </location>
</feature>
<name>A0AAW5P7D9_9BACT</name>
<evidence type="ECO:0000256" key="1">
    <source>
        <dbReference type="SAM" id="MobiDB-lite"/>
    </source>
</evidence>
<dbReference type="Proteomes" id="UP001155110">
    <property type="component" value="Unassembled WGS sequence"/>
</dbReference>
<dbReference type="PANTHER" id="PTHR33055:SF3">
    <property type="entry name" value="PUTATIVE TRANSPOSASE FOR IS117-RELATED"/>
    <property type="match status" value="1"/>
</dbReference>
<sequence>MEEPPRRSSTDEFTFALGIDVGKTALELVLCNGEKIVARTTVSNDADGHDTLVSWVEDRGGGPEKTCVCMEASGDFEKATARRLYEEDYRVSVVNPRRIKGYASSQLQRTKTDSADAALIARFGRREDPRPWEPPSAAESRLQELTRARQALQKEKTRTLWSSG</sequence>
<feature type="region of interest" description="Disordered" evidence="1">
    <location>
        <begin position="123"/>
        <end position="142"/>
    </location>
</feature>
<dbReference type="GO" id="GO:0003677">
    <property type="term" value="F:DNA binding"/>
    <property type="evidence" value="ECO:0007669"/>
    <property type="project" value="InterPro"/>
</dbReference>
<comment type="caution">
    <text evidence="3">The sequence shown here is derived from an EMBL/GenBank/DDBJ whole genome shotgun (WGS) entry which is preliminary data.</text>
</comment>
<evidence type="ECO:0000259" key="2">
    <source>
        <dbReference type="Pfam" id="PF01548"/>
    </source>
</evidence>
<dbReference type="EMBL" id="JANTZM010000008">
    <property type="protein sequence ID" value="MCS4157976.1"/>
    <property type="molecule type" value="Genomic_DNA"/>
</dbReference>
<dbReference type="RefSeq" id="WP_259258423.1">
    <property type="nucleotide sequence ID" value="NZ_JANTZM010000008.1"/>
</dbReference>